<proteinExistence type="predicted"/>
<reference evidence="2" key="1">
    <citation type="submission" date="2021-02" db="EMBL/GenBank/DDBJ databases">
        <authorList>
            <person name="Nowell W R."/>
        </authorList>
    </citation>
    <scope>NUCLEOTIDE SEQUENCE</scope>
</reference>
<keyword evidence="1" id="KW-0472">Membrane</keyword>
<name>A0A814U956_ADIRI</name>
<organism evidence="2 3">
    <name type="scientific">Adineta ricciae</name>
    <name type="common">Rotifer</name>
    <dbReference type="NCBI Taxonomy" id="249248"/>
    <lineage>
        <taxon>Eukaryota</taxon>
        <taxon>Metazoa</taxon>
        <taxon>Spiralia</taxon>
        <taxon>Gnathifera</taxon>
        <taxon>Rotifera</taxon>
        <taxon>Eurotatoria</taxon>
        <taxon>Bdelloidea</taxon>
        <taxon>Adinetida</taxon>
        <taxon>Adinetidae</taxon>
        <taxon>Adineta</taxon>
    </lineage>
</organism>
<keyword evidence="1" id="KW-0812">Transmembrane</keyword>
<sequence length="283" mass="32221">MSKAAEPVDFNKSAYVALSCLIAFVIVITICILKQFIWDPLLSHRFQILRPVLTESVHKLSASFYRTQSNGTSNVSLHRSLSEACVKPTDPPINPSKTFITVTHSLPTNESQYDPINKNPPQRSYGSSLLNPYVYVNYAADDLHDEQTNTPTLQFSCEYNPTTFSIHLKIKNLRNLSIFQKAIKAHTSILVRFCLPKCQSNQTSARPFQDFIQFNEKFTILNHVHPGDTLNYNIKFSLILIIDDKTYDIAEANYSMKNDSLTYVLFVDKTIPMSLKLVESQMK</sequence>
<evidence type="ECO:0000256" key="1">
    <source>
        <dbReference type="SAM" id="Phobius"/>
    </source>
</evidence>
<keyword evidence="1" id="KW-1133">Transmembrane helix</keyword>
<dbReference type="AlphaFoldDB" id="A0A814U956"/>
<comment type="caution">
    <text evidence="2">The sequence shown here is derived from an EMBL/GenBank/DDBJ whole genome shotgun (WGS) entry which is preliminary data.</text>
</comment>
<dbReference type="OrthoDB" id="10003732at2759"/>
<dbReference type="Proteomes" id="UP000663852">
    <property type="component" value="Unassembled WGS sequence"/>
</dbReference>
<feature type="transmembrane region" description="Helical" evidence="1">
    <location>
        <begin position="15"/>
        <end position="37"/>
    </location>
</feature>
<evidence type="ECO:0000313" key="3">
    <source>
        <dbReference type="Proteomes" id="UP000663852"/>
    </source>
</evidence>
<dbReference type="EMBL" id="CAJNOJ010000129">
    <property type="protein sequence ID" value="CAF1168943.1"/>
    <property type="molecule type" value="Genomic_DNA"/>
</dbReference>
<gene>
    <name evidence="2" type="ORF">EDS130_LOCUS23578</name>
</gene>
<protein>
    <submittedName>
        <fullName evidence="2">Uncharacterized protein</fullName>
    </submittedName>
</protein>
<accession>A0A814U956</accession>
<evidence type="ECO:0000313" key="2">
    <source>
        <dbReference type="EMBL" id="CAF1168943.1"/>
    </source>
</evidence>